<dbReference type="Proteomes" id="UP000054495">
    <property type="component" value="Unassembled WGS sequence"/>
</dbReference>
<protein>
    <submittedName>
        <fullName evidence="2">Immunoglobulin domain protein</fullName>
    </submittedName>
</protein>
<dbReference type="PANTHER" id="PTHR23279:SF36">
    <property type="entry name" value="DEFECTIVE PROBOSCIS EXTENSION RESPONSE 9, ISOFORM A"/>
    <property type="match status" value="1"/>
</dbReference>
<evidence type="ECO:0000313" key="3">
    <source>
        <dbReference type="Proteomes" id="UP000054495"/>
    </source>
</evidence>
<gene>
    <name evidence="2" type="ORF">ANCCEY_06384</name>
</gene>
<dbReference type="EMBL" id="KE124939">
    <property type="protein sequence ID" value="EPB74527.1"/>
    <property type="molecule type" value="Genomic_DNA"/>
</dbReference>
<dbReference type="GO" id="GO:0032589">
    <property type="term" value="C:neuron projection membrane"/>
    <property type="evidence" value="ECO:0007669"/>
    <property type="project" value="TreeGrafter"/>
</dbReference>
<organism evidence="2 3">
    <name type="scientific">Ancylostoma ceylanicum</name>
    <dbReference type="NCBI Taxonomy" id="53326"/>
    <lineage>
        <taxon>Eukaryota</taxon>
        <taxon>Metazoa</taxon>
        <taxon>Ecdysozoa</taxon>
        <taxon>Nematoda</taxon>
        <taxon>Chromadorea</taxon>
        <taxon>Rhabditida</taxon>
        <taxon>Rhabditina</taxon>
        <taxon>Rhabditomorpha</taxon>
        <taxon>Strongyloidea</taxon>
        <taxon>Ancylostomatidae</taxon>
        <taxon>Ancylostomatinae</taxon>
        <taxon>Ancylostoma</taxon>
    </lineage>
</organism>
<keyword evidence="3" id="KW-1185">Reference proteome</keyword>
<dbReference type="InterPro" id="IPR007110">
    <property type="entry name" value="Ig-like_dom"/>
</dbReference>
<feature type="domain" description="Ig-like" evidence="1">
    <location>
        <begin position="113"/>
        <end position="211"/>
    </location>
</feature>
<proteinExistence type="predicted"/>
<dbReference type="PROSITE" id="PS50835">
    <property type="entry name" value="IG_LIKE"/>
    <property type="match status" value="1"/>
</dbReference>
<dbReference type="GO" id="GO:0050808">
    <property type="term" value="P:synapse organization"/>
    <property type="evidence" value="ECO:0007669"/>
    <property type="project" value="TreeGrafter"/>
</dbReference>
<dbReference type="InterPro" id="IPR037448">
    <property type="entry name" value="Zig-8"/>
</dbReference>
<dbReference type="InterPro" id="IPR036179">
    <property type="entry name" value="Ig-like_dom_sf"/>
</dbReference>
<dbReference type="AlphaFoldDB" id="A0A0D6M3P9"/>
<sequence length="243" mass="27164">MSDTPDDVLSECEANPHIWAKAGEQRRIWKCPMKGHSSSITPPRLAVYKAFYCTLKLMNRIIALETRLRNKRADLSDTGCYLCEVNTEPLSTIYAVYLDVQNSINCLKERAEPATPAVPNRQRATRLMANMAGDEVLLNCTVSVGSEPVDDEVIWTRDGKEMNLNDTNKYIWKVKRSAGIIVHTVRIREATMEDDGNYACESKHQRASQIVHVNKAEAQRSSSNPLAALIVMLVCVVATQGIL</sequence>
<dbReference type="Gene3D" id="2.60.40.10">
    <property type="entry name" value="Immunoglobulins"/>
    <property type="match status" value="1"/>
</dbReference>
<dbReference type="SUPFAM" id="SSF48726">
    <property type="entry name" value="Immunoglobulin"/>
    <property type="match status" value="1"/>
</dbReference>
<accession>A0A0D6M3P9</accession>
<dbReference type="InterPro" id="IPR013783">
    <property type="entry name" value="Ig-like_fold"/>
</dbReference>
<dbReference type="Pfam" id="PF00047">
    <property type="entry name" value="ig"/>
    <property type="match status" value="1"/>
</dbReference>
<name>A0A0D6M3P9_9BILA</name>
<evidence type="ECO:0000313" key="2">
    <source>
        <dbReference type="EMBL" id="EPB74527.1"/>
    </source>
</evidence>
<reference evidence="2 3" key="1">
    <citation type="submission" date="2013-05" db="EMBL/GenBank/DDBJ databases">
        <title>Draft genome of the parasitic nematode Anyclostoma ceylanicum.</title>
        <authorList>
            <person name="Mitreva M."/>
        </authorList>
    </citation>
    <scope>NUCLEOTIDE SEQUENCE [LARGE SCALE GENOMIC DNA]</scope>
</reference>
<evidence type="ECO:0000259" key="1">
    <source>
        <dbReference type="PROSITE" id="PS50835"/>
    </source>
</evidence>
<dbReference type="PANTHER" id="PTHR23279">
    <property type="entry name" value="DEFECTIVE PROBOSCIS EXTENSION RESPONSE DPR -RELATED"/>
    <property type="match status" value="1"/>
</dbReference>
<dbReference type="InterPro" id="IPR013151">
    <property type="entry name" value="Immunoglobulin_dom"/>
</dbReference>